<feature type="domain" description="AB hydrolase-1" evidence="1">
    <location>
        <begin position="27"/>
        <end position="276"/>
    </location>
</feature>
<dbReference type="Pfam" id="PF00561">
    <property type="entry name" value="Abhydrolase_1"/>
    <property type="match status" value="1"/>
</dbReference>
<organism evidence="2 3">
    <name type="scientific">Marinobacter salexigens</name>
    <dbReference type="NCBI Taxonomy" id="1925763"/>
    <lineage>
        <taxon>Bacteria</taxon>
        <taxon>Pseudomonadati</taxon>
        <taxon>Pseudomonadota</taxon>
        <taxon>Gammaproteobacteria</taxon>
        <taxon>Pseudomonadales</taxon>
        <taxon>Marinobacteraceae</taxon>
        <taxon>Marinobacter</taxon>
    </lineage>
</organism>
<reference evidence="2 3" key="1">
    <citation type="submission" date="2021-05" db="EMBL/GenBank/DDBJ databases">
        <title>Draft genomes of bacteria isolated from model marine particles.</title>
        <authorList>
            <person name="Datta M.S."/>
            <person name="Schwartzman J.A."/>
            <person name="Enke T.N."/>
            <person name="Saavedra J."/>
            <person name="Cermak N."/>
            <person name="Cordero O.X."/>
        </authorList>
    </citation>
    <scope>NUCLEOTIDE SEQUENCE [LARGE SCALE GENOMIC DNA]</scope>
    <source>
        <strain evidence="2 3">D2M19</strain>
    </source>
</reference>
<evidence type="ECO:0000259" key="1">
    <source>
        <dbReference type="Pfam" id="PF00561"/>
    </source>
</evidence>
<name>A0ABS6A6E6_9GAMM</name>
<sequence length="294" mass="33399">MTLNTHRVTSGKICLHAVTQGNPDGIPLVLVHGYPDNHSVWDKVVDALEQEYFLIRYDVRGAGLSDKPLHTRDYRLSLLAKDLEAVVGQLLPDRKFHILAHDWGSIQSWESVGAGPLQERILSFTSISGPCLDHMASWLTAQASSFTRHGFARVTKQLVKSWYVFLFQVPAIPEAIWNMGLYKQWPAFLKKREGIVDACSSKLQKDDGRFGVRLYRANVLPRLLRPQPRFATCPVQLIIPKYDNYVGEDIFCGLDQWVEKLTRVQINAPHWAPLTEPEVIASAVRNFTYPQRVP</sequence>
<keyword evidence="3" id="KW-1185">Reference proteome</keyword>
<gene>
    <name evidence="2" type="ORF">KO508_04655</name>
</gene>
<dbReference type="PANTHER" id="PTHR43329">
    <property type="entry name" value="EPOXIDE HYDROLASE"/>
    <property type="match status" value="1"/>
</dbReference>
<dbReference type="GO" id="GO:0016787">
    <property type="term" value="F:hydrolase activity"/>
    <property type="evidence" value="ECO:0007669"/>
    <property type="project" value="UniProtKB-KW"/>
</dbReference>
<comment type="caution">
    <text evidence="2">The sequence shown here is derived from an EMBL/GenBank/DDBJ whole genome shotgun (WGS) entry which is preliminary data.</text>
</comment>
<dbReference type="RefSeq" id="WP_216007128.1">
    <property type="nucleotide sequence ID" value="NZ_JAHKPV010000001.1"/>
</dbReference>
<accession>A0ABS6A6E6</accession>
<evidence type="ECO:0000313" key="2">
    <source>
        <dbReference type="EMBL" id="MBU2873295.1"/>
    </source>
</evidence>
<protein>
    <submittedName>
        <fullName evidence="2">Alpha/beta fold hydrolase</fullName>
    </submittedName>
</protein>
<dbReference type="EMBL" id="JAHKPV010000001">
    <property type="protein sequence ID" value="MBU2873295.1"/>
    <property type="molecule type" value="Genomic_DNA"/>
</dbReference>
<proteinExistence type="predicted"/>
<evidence type="ECO:0000313" key="3">
    <source>
        <dbReference type="Proteomes" id="UP000753376"/>
    </source>
</evidence>
<keyword evidence="2" id="KW-0378">Hydrolase</keyword>
<dbReference type="InterPro" id="IPR000073">
    <property type="entry name" value="AB_hydrolase_1"/>
</dbReference>
<dbReference type="Proteomes" id="UP000753376">
    <property type="component" value="Unassembled WGS sequence"/>
</dbReference>